<dbReference type="SUPFAM" id="SSF103473">
    <property type="entry name" value="MFS general substrate transporter"/>
    <property type="match status" value="1"/>
</dbReference>
<evidence type="ECO:0000256" key="2">
    <source>
        <dbReference type="ARBA" id="ARBA00006523"/>
    </source>
</evidence>
<evidence type="ECO:0000256" key="8">
    <source>
        <dbReference type="ARBA" id="ARBA00023136"/>
    </source>
</evidence>
<dbReference type="GO" id="GO:0036448">
    <property type="term" value="P:cellular response to glucose-phosphate stress"/>
    <property type="evidence" value="ECO:0007669"/>
    <property type="project" value="TreeGrafter"/>
</dbReference>
<dbReference type="GO" id="GO:0015767">
    <property type="term" value="P:lactose transport"/>
    <property type="evidence" value="ECO:0007669"/>
    <property type="project" value="TreeGrafter"/>
</dbReference>
<dbReference type="CDD" id="cd17471">
    <property type="entry name" value="MFS_Set"/>
    <property type="match status" value="1"/>
</dbReference>
<evidence type="ECO:0000313" key="12">
    <source>
        <dbReference type="EMBL" id="OBX01370.1"/>
    </source>
</evidence>
<evidence type="ECO:0000256" key="9">
    <source>
        <dbReference type="SAM" id="Phobius"/>
    </source>
</evidence>
<feature type="transmembrane region" description="Helical" evidence="9">
    <location>
        <begin position="78"/>
        <end position="96"/>
    </location>
</feature>
<reference evidence="11 13" key="1">
    <citation type="submission" date="2014-08" db="EMBL/GenBank/DDBJ databases">
        <title>Chaperone-usher fimbriae in a diverse selection of Gallibacterium genomes.</title>
        <authorList>
            <person name="Kudirkiene E."/>
            <person name="Bager R.J."/>
            <person name="Johnson T.J."/>
            <person name="Bojesen A.M."/>
        </authorList>
    </citation>
    <scope>NUCLEOTIDE SEQUENCE [LARGE SCALE GENOMIC DNA]</scope>
    <source>
        <strain evidence="11 13">20558/3kl.</strain>
    </source>
</reference>
<keyword evidence="6 9" id="KW-0812">Transmembrane</keyword>
<proteinExistence type="inferred from homology"/>
<feature type="transmembrane region" description="Helical" evidence="9">
    <location>
        <begin position="370"/>
        <end position="387"/>
    </location>
</feature>
<name>A0A0A2XH63_9PAST</name>
<evidence type="ECO:0000313" key="13">
    <source>
        <dbReference type="Proteomes" id="UP000030526"/>
    </source>
</evidence>
<feature type="transmembrane region" description="Helical" evidence="9">
    <location>
        <begin position="348"/>
        <end position="364"/>
    </location>
</feature>
<dbReference type="Proteomes" id="UP000030526">
    <property type="component" value="Unassembled WGS sequence"/>
</dbReference>
<evidence type="ECO:0000313" key="11">
    <source>
        <dbReference type="EMBL" id="KGQ30337.1"/>
    </source>
</evidence>
<dbReference type="Pfam" id="PF07690">
    <property type="entry name" value="MFS_1"/>
    <property type="match status" value="1"/>
</dbReference>
<sequence>MSHSKTTLKRITFTFLLMAFLTGIGSAFQLPVMSLFLAKEVHVSPFAVGCFFAVNAFVGIILGQTIGYFSDRLKDRRLLIFGCSLMAAVGYVIFAFSRNYWVLLTLAVTLFGLGSASNPQIFAFAREYANRKQRQAIMFMTIMRAQISLAWIIGPPLAFWLAINKGFTFLFLIGAIVFLLSACCGRFFLPKIRHKEKNITKTASSQSPQENRTAIIYLSAVLVIIFSCNSMYLINMPLYLTNQLHLPENLAGILMGTAAGLEIPIMLLAGWLNKYIAKKRLMTIAILCGVIFYPSLLVVTSDWGLLLLQCLNAGLIGIVATIGMAYFQDLMPTKLGTATTLFTNSAKSSWILGGPLAGAIGGIYSYYDTFYFCSALILIALFCLYKVRNA</sequence>
<dbReference type="GO" id="GO:0005351">
    <property type="term" value="F:carbohydrate:proton symporter activity"/>
    <property type="evidence" value="ECO:0007669"/>
    <property type="project" value="TreeGrafter"/>
</dbReference>
<feature type="transmembrane region" description="Helical" evidence="9">
    <location>
        <begin position="137"/>
        <end position="163"/>
    </location>
</feature>
<evidence type="ECO:0000256" key="5">
    <source>
        <dbReference type="ARBA" id="ARBA00022597"/>
    </source>
</evidence>
<dbReference type="PATRIC" id="fig|750.21.peg.2091"/>
<dbReference type="PROSITE" id="PS50850">
    <property type="entry name" value="MFS"/>
    <property type="match status" value="1"/>
</dbReference>
<dbReference type="EMBL" id="JTJO01000003">
    <property type="protein sequence ID" value="OBX01370.1"/>
    <property type="molecule type" value="Genomic_DNA"/>
</dbReference>
<evidence type="ECO:0000256" key="6">
    <source>
        <dbReference type="ARBA" id="ARBA00022692"/>
    </source>
</evidence>
<feature type="transmembrane region" description="Helical" evidence="9">
    <location>
        <begin position="214"/>
        <end position="234"/>
    </location>
</feature>
<comment type="similarity">
    <text evidence="2">Belongs to the major facilitator superfamily. Set transporter family.</text>
</comment>
<keyword evidence="3" id="KW-0813">Transport</keyword>
<accession>A0A0A2XH63</accession>
<evidence type="ECO:0000313" key="14">
    <source>
        <dbReference type="Proteomes" id="UP000092643"/>
    </source>
</evidence>
<evidence type="ECO:0000256" key="1">
    <source>
        <dbReference type="ARBA" id="ARBA00004651"/>
    </source>
</evidence>
<keyword evidence="5 11" id="KW-0762">Sugar transport</keyword>
<dbReference type="OrthoDB" id="7337792at2"/>
<reference evidence="12 14" key="2">
    <citation type="submission" date="2014-11" db="EMBL/GenBank/DDBJ databases">
        <title>Pan-genome of Gallibacterium spp.</title>
        <authorList>
            <person name="Kudirkiene E."/>
            <person name="Bojesen A.M."/>
        </authorList>
    </citation>
    <scope>NUCLEOTIDE SEQUENCE [LARGE SCALE GENOMIC DNA]</scope>
    <source>
        <strain evidence="12 14">F 279</strain>
    </source>
</reference>
<dbReference type="EMBL" id="JPXS01000047">
    <property type="protein sequence ID" value="KGQ30337.1"/>
    <property type="molecule type" value="Genomic_DNA"/>
</dbReference>
<dbReference type="PANTHER" id="PTHR23535:SF2">
    <property type="entry name" value="SUGAR EFFLUX TRANSPORTER A-RELATED"/>
    <property type="match status" value="1"/>
</dbReference>
<dbReference type="InterPro" id="IPR036259">
    <property type="entry name" value="MFS_trans_sf"/>
</dbReference>
<evidence type="ECO:0000256" key="3">
    <source>
        <dbReference type="ARBA" id="ARBA00022448"/>
    </source>
</evidence>
<keyword evidence="7 9" id="KW-1133">Transmembrane helix</keyword>
<dbReference type="InterPro" id="IPR020846">
    <property type="entry name" value="MFS_dom"/>
</dbReference>
<gene>
    <name evidence="11" type="ORF">JP32_09045</name>
    <name evidence="12" type="ORF">QV03_00345</name>
</gene>
<evidence type="ECO:0000256" key="7">
    <source>
        <dbReference type="ARBA" id="ARBA00022989"/>
    </source>
</evidence>
<dbReference type="GO" id="GO:0005886">
    <property type="term" value="C:plasma membrane"/>
    <property type="evidence" value="ECO:0007669"/>
    <property type="project" value="UniProtKB-SubCell"/>
</dbReference>
<dbReference type="AlphaFoldDB" id="A0A0A2XH63"/>
<feature type="transmembrane region" description="Helical" evidence="9">
    <location>
        <begin position="250"/>
        <end position="269"/>
    </location>
</feature>
<feature type="transmembrane region" description="Helical" evidence="9">
    <location>
        <begin position="281"/>
        <end position="300"/>
    </location>
</feature>
<dbReference type="PANTHER" id="PTHR23535">
    <property type="entry name" value="SUGAR EFFLUX TRANSPORTER A-RELATED"/>
    <property type="match status" value="1"/>
</dbReference>
<protein>
    <submittedName>
        <fullName evidence="11">Sugar transporter</fullName>
    </submittedName>
</protein>
<keyword evidence="4" id="KW-1003">Cell membrane</keyword>
<feature type="transmembrane region" description="Helical" evidence="9">
    <location>
        <begin position="102"/>
        <end position="125"/>
    </location>
</feature>
<keyword evidence="8 9" id="KW-0472">Membrane</keyword>
<dbReference type="RefSeq" id="WP_039081989.1">
    <property type="nucleotide sequence ID" value="NZ_JARTCM010000015.1"/>
</dbReference>
<comment type="caution">
    <text evidence="11">The sequence shown here is derived from an EMBL/GenBank/DDBJ whole genome shotgun (WGS) entry which is preliminary data.</text>
</comment>
<evidence type="ECO:0000259" key="10">
    <source>
        <dbReference type="PROSITE" id="PS50850"/>
    </source>
</evidence>
<feature type="transmembrane region" description="Helical" evidence="9">
    <location>
        <begin position="306"/>
        <end position="327"/>
    </location>
</feature>
<organism evidence="11 13">
    <name type="scientific">Gallibacterium anatis</name>
    <dbReference type="NCBI Taxonomy" id="750"/>
    <lineage>
        <taxon>Bacteria</taxon>
        <taxon>Pseudomonadati</taxon>
        <taxon>Pseudomonadota</taxon>
        <taxon>Gammaproteobacteria</taxon>
        <taxon>Pasteurellales</taxon>
        <taxon>Pasteurellaceae</taxon>
        <taxon>Gallibacterium</taxon>
    </lineage>
</organism>
<evidence type="ECO:0000256" key="4">
    <source>
        <dbReference type="ARBA" id="ARBA00022475"/>
    </source>
</evidence>
<dbReference type="InterPro" id="IPR011701">
    <property type="entry name" value="MFS"/>
</dbReference>
<dbReference type="Gene3D" id="1.20.1250.20">
    <property type="entry name" value="MFS general substrate transporter like domains"/>
    <property type="match status" value="2"/>
</dbReference>
<feature type="transmembrane region" description="Helical" evidence="9">
    <location>
        <begin position="169"/>
        <end position="189"/>
    </location>
</feature>
<comment type="subcellular location">
    <subcellularLocation>
        <location evidence="1">Cell membrane</location>
        <topology evidence="1">Multi-pass membrane protein</topology>
    </subcellularLocation>
</comment>
<feature type="transmembrane region" description="Helical" evidence="9">
    <location>
        <begin position="43"/>
        <end position="66"/>
    </location>
</feature>
<dbReference type="Proteomes" id="UP000092643">
    <property type="component" value="Unassembled WGS sequence"/>
</dbReference>
<feature type="domain" description="Major facilitator superfamily (MFS) profile" evidence="10">
    <location>
        <begin position="11"/>
        <end position="390"/>
    </location>
</feature>
<dbReference type="GO" id="GO:1904659">
    <property type="term" value="P:D-glucose transmembrane transport"/>
    <property type="evidence" value="ECO:0007669"/>
    <property type="project" value="TreeGrafter"/>
</dbReference>